<protein>
    <submittedName>
        <fullName evidence="2">Uncharacterized protein</fullName>
    </submittedName>
</protein>
<organism evidence="2 4">
    <name type="scientific">Gordonia westfalica</name>
    <dbReference type="NCBI Taxonomy" id="158898"/>
    <lineage>
        <taxon>Bacteria</taxon>
        <taxon>Bacillati</taxon>
        <taxon>Actinomycetota</taxon>
        <taxon>Actinomycetes</taxon>
        <taxon>Mycobacteriales</taxon>
        <taxon>Gordoniaceae</taxon>
        <taxon>Gordonia</taxon>
    </lineage>
</organism>
<sequence length="87" mass="9525">MKEALILKARDRLDVVDTGLSAIISKALRIEGFETEETISLSWEPPDHVSLSEKYDAAVKAKGAGSHGSRLPATFLATRRSRSSRMP</sequence>
<dbReference type="AlphaFoldDB" id="A0A1H2DQ99"/>
<evidence type="ECO:0000313" key="4">
    <source>
        <dbReference type="Proteomes" id="UP000183180"/>
    </source>
</evidence>
<dbReference type="Proteomes" id="UP000183180">
    <property type="component" value="Unassembled WGS sequence"/>
</dbReference>
<dbReference type="OrthoDB" id="1780383at2"/>
<evidence type="ECO:0000256" key="1">
    <source>
        <dbReference type="SAM" id="MobiDB-lite"/>
    </source>
</evidence>
<accession>A0A1H2DQ99</accession>
<dbReference type="STRING" id="158898.SAMN04488548_11418"/>
<gene>
    <name evidence="2" type="ORF">SAMN04488548_11418</name>
    <name evidence="3" type="ORF">SAMN04488548_11617</name>
</gene>
<name>A0A1H2DQ99_9ACTN</name>
<dbReference type="RefSeq" id="WP_139179948.1">
    <property type="nucleotide sequence ID" value="NZ_FNLM01000014.1"/>
</dbReference>
<evidence type="ECO:0000313" key="3">
    <source>
        <dbReference type="EMBL" id="SDT85185.1"/>
    </source>
</evidence>
<feature type="region of interest" description="Disordered" evidence="1">
    <location>
        <begin position="62"/>
        <end position="87"/>
    </location>
</feature>
<dbReference type="EMBL" id="FNLM01000016">
    <property type="protein sequence ID" value="SDT85185.1"/>
    <property type="molecule type" value="Genomic_DNA"/>
</dbReference>
<dbReference type="EMBL" id="FNLM01000014">
    <property type="protein sequence ID" value="SDT85029.1"/>
    <property type="molecule type" value="Genomic_DNA"/>
</dbReference>
<proteinExistence type="predicted"/>
<reference evidence="2 4" key="1">
    <citation type="submission" date="2016-10" db="EMBL/GenBank/DDBJ databases">
        <authorList>
            <person name="de Groot N.N."/>
        </authorList>
    </citation>
    <scope>NUCLEOTIDE SEQUENCE [LARGE SCALE GENOMIC DNA]</scope>
    <source>
        <strain evidence="2 4">DSM 44215</strain>
    </source>
</reference>
<evidence type="ECO:0000313" key="2">
    <source>
        <dbReference type="EMBL" id="SDT85029.1"/>
    </source>
</evidence>